<sequence>MEAEQIILKSTIDGNQEVTFESSLKEFSPDLIGEADLSQAIPVDVDKKSLEVFKNFLEVHDYDPSKIVITKPLKSDKLEDHLDKQSYEIFKNYFGPENSDKIKPLVELAYYLNCEKFKAACLITLGCPFYIGNTEKDKQQFKQKWGIQDLTPEEERQIIDENKPVFEQINQMYEQRMEEEKEKYEKELGNQNEQ</sequence>
<evidence type="ECO:0000313" key="1">
    <source>
        <dbReference type="EMBL" id="KRX09653.1"/>
    </source>
</evidence>
<reference evidence="1 2" key="1">
    <citation type="journal article" date="2015" name="Sci. Rep.">
        <title>Genome of the facultative scuticociliatosis pathogen Pseudocohnilembus persalinus provides insight into its virulence through horizontal gene transfer.</title>
        <authorList>
            <person name="Xiong J."/>
            <person name="Wang G."/>
            <person name="Cheng J."/>
            <person name="Tian M."/>
            <person name="Pan X."/>
            <person name="Warren A."/>
            <person name="Jiang C."/>
            <person name="Yuan D."/>
            <person name="Miao W."/>
        </authorList>
    </citation>
    <scope>NUCLEOTIDE SEQUENCE [LARGE SCALE GENOMIC DNA]</scope>
    <source>
        <strain evidence="1">36N120E</strain>
    </source>
</reference>
<accession>A0A0V0R606</accession>
<evidence type="ECO:0000313" key="2">
    <source>
        <dbReference type="Proteomes" id="UP000054937"/>
    </source>
</evidence>
<name>A0A0V0R606_PSEPJ</name>
<dbReference type="EMBL" id="LDAU01000044">
    <property type="protein sequence ID" value="KRX09653.1"/>
    <property type="molecule type" value="Genomic_DNA"/>
</dbReference>
<dbReference type="Proteomes" id="UP000054937">
    <property type="component" value="Unassembled WGS sequence"/>
</dbReference>
<evidence type="ECO:0008006" key="3">
    <source>
        <dbReference type="Google" id="ProtNLM"/>
    </source>
</evidence>
<dbReference type="OrthoDB" id="302778at2759"/>
<comment type="caution">
    <text evidence="1">The sequence shown here is derived from an EMBL/GenBank/DDBJ whole genome shotgun (WGS) entry which is preliminary data.</text>
</comment>
<proteinExistence type="predicted"/>
<dbReference type="OMA" id="TLGCPFY"/>
<dbReference type="InParanoid" id="A0A0V0R606"/>
<organism evidence="1 2">
    <name type="scientific">Pseudocohnilembus persalinus</name>
    <name type="common">Ciliate</name>
    <dbReference type="NCBI Taxonomy" id="266149"/>
    <lineage>
        <taxon>Eukaryota</taxon>
        <taxon>Sar</taxon>
        <taxon>Alveolata</taxon>
        <taxon>Ciliophora</taxon>
        <taxon>Intramacronucleata</taxon>
        <taxon>Oligohymenophorea</taxon>
        <taxon>Scuticociliatia</taxon>
        <taxon>Philasterida</taxon>
        <taxon>Pseudocohnilembidae</taxon>
        <taxon>Pseudocohnilembus</taxon>
    </lineage>
</organism>
<dbReference type="AlphaFoldDB" id="A0A0V0R606"/>
<dbReference type="Gene3D" id="3.30.710.10">
    <property type="entry name" value="Potassium Channel Kv1.1, Chain A"/>
    <property type="match status" value="1"/>
</dbReference>
<protein>
    <recommendedName>
        <fullName evidence="3">SKP1 component dimerisation domain-containing protein</fullName>
    </recommendedName>
</protein>
<keyword evidence="2" id="KW-1185">Reference proteome</keyword>
<gene>
    <name evidence="1" type="ORF">PPERSA_02525</name>
</gene>
<dbReference type="InterPro" id="IPR011333">
    <property type="entry name" value="SKP1/BTB/POZ_sf"/>
</dbReference>